<comment type="catalytic activity">
    <reaction evidence="10">
        <text>an acyl-CoA + a 1,2-diacyl-sn-glycerol = a triacyl-sn-glycerol + CoA</text>
        <dbReference type="Rhea" id="RHEA:10868"/>
        <dbReference type="ChEBI" id="CHEBI:17815"/>
        <dbReference type="ChEBI" id="CHEBI:57287"/>
        <dbReference type="ChEBI" id="CHEBI:58342"/>
        <dbReference type="ChEBI" id="CHEBI:64615"/>
        <dbReference type="EC" id="2.3.1.20"/>
    </reaction>
</comment>
<evidence type="ECO:0000256" key="10">
    <source>
        <dbReference type="ARBA" id="ARBA00048109"/>
    </source>
</evidence>
<dbReference type="GeneID" id="100798444"/>
<accession>I1L5Z1</accession>
<dbReference type="RefSeq" id="XP_003534457.1">
    <property type="nucleotide sequence ID" value="XM_003534409.5"/>
</dbReference>
<comment type="similarity">
    <text evidence="8">In the N-terminal section; belongs to the long-chain O-acyltransferase family.</text>
</comment>
<comment type="pathway">
    <text evidence="4">Lipid metabolism.</text>
</comment>
<dbReference type="KEGG" id="gmx:100798444"/>
<comment type="pathway">
    <text evidence="3">Glycerolipid metabolism; triacylglycerol biosynthesis.</text>
</comment>
<dbReference type="PANTHER" id="PTHR31650:SF29">
    <property type="entry name" value="O-ACYLTRANSFERASE WSD1-LIKE PROTEIN"/>
    <property type="match status" value="1"/>
</dbReference>
<dbReference type="InterPro" id="IPR004255">
    <property type="entry name" value="O-acyltransferase_WSD1_N"/>
</dbReference>
<evidence type="ECO:0000313" key="15">
    <source>
        <dbReference type="Proteomes" id="UP000008827"/>
    </source>
</evidence>
<dbReference type="Pfam" id="PF03007">
    <property type="entry name" value="WS_DGAT_cat"/>
    <property type="match status" value="1"/>
</dbReference>
<reference evidence="14" key="2">
    <citation type="submission" date="2018-02" db="UniProtKB">
        <authorList>
            <consortium name="EnsemblPlants"/>
        </authorList>
    </citation>
    <scope>IDENTIFICATION</scope>
    <source>
        <strain evidence="14">Williams 82</strain>
    </source>
</reference>
<evidence type="ECO:0000256" key="1">
    <source>
        <dbReference type="ARBA" id="ARBA00004162"/>
    </source>
</evidence>
<dbReference type="PANTHER" id="PTHR31650">
    <property type="entry name" value="O-ACYLTRANSFERASE (WSD1-LIKE) FAMILY PROTEIN"/>
    <property type="match status" value="1"/>
</dbReference>
<keyword evidence="5" id="KW-0808">Transferase</keyword>
<keyword evidence="6" id="KW-0256">Endoplasmic reticulum</keyword>
<keyword evidence="7" id="KW-0012">Acyltransferase</keyword>
<dbReference type="InterPro" id="IPR009721">
    <property type="entry name" value="O-acyltransferase_WSD1_C"/>
</dbReference>
<protein>
    <submittedName>
        <fullName evidence="13 14">Uncharacterized protein</fullName>
    </submittedName>
</protein>
<dbReference type="GO" id="GO:0008374">
    <property type="term" value="F:O-acyltransferase activity"/>
    <property type="evidence" value="ECO:0000318"/>
    <property type="project" value="GO_Central"/>
</dbReference>
<dbReference type="Gramene" id="KRH40116">
    <property type="protein sequence ID" value="KRH40116"/>
    <property type="gene ID" value="GLYMA_09G239600"/>
</dbReference>
<evidence type="ECO:0000256" key="7">
    <source>
        <dbReference type="ARBA" id="ARBA00023315"/>
    </source>
</evidence>
<evidence type="ECO:0000256" key="6">
    <source>
        <dbReference type="ARBA" id="ARBA00022824"/>
    </source>
</evidence>
<evidence type="ECO:0000256" key="5">
    <source>
        <dbReference type="ARBA" id="ARBA00022679"/>
    </source>
</evidence>
<feature type="domain" description="O-acyltransferase WSD1-like N-terminal" evidence="11">
    <location>
        <begin position="69"/>
        <end position="260"/>
    </location>
</feature>
<comment type="subcellular location">
    <subcellularLocation>
        <location evidence="1">Cell membrane</location>
        <topology evidence="1">Single-pass membrane protein</topology>
    </subcellularLocation>
    <subcellularLocation>
        <location evidence="2">Endoplasmic reticulum membrane</location>
    </subcellularLocation>
</comment>
<dbReference type="ExpressionAtlas" id="I1L5Z1">
    <property type="expression patterns" value="baseline and differential"/>
</dbReference>
<dbReference type="STRING" id="3847.I1L5Z1"/>
<dbReference type="OrthoDB" id="619536at2759"/>
<dbReference type="HOGENOM" id="CLU_027831_0_1_1"/>
<keyword evidence="15" id="KW-1185">Reference proteome</keyword>
<name>I1L5Z1_SOYBN</name>
<dbReference type="InterPro" id="IPR045034">
    <property type="entry name" value="O-acyltransferase_WSD1-like"/>
</dbReference>
<proteinExistence type="inferred from homology"/>
<dbReference type="OMA" id="YEGASRY"/>
<sequence length="471" mass="52784">MEHQKEEQLEPVSPVGQYFNSSVLCIYIIGVLEFEVPIDDLQTYALLKDVFLPINPRFSSIMVQDKDGEKRWKQVDVNLTDHVNIPTFPEGKTAESYDKYFHDYLSSIAMEQLPQSRPLWDIHIINYLTSDASSTIIFKLHHALGDGYSLMGALLSCLQRADDPSLPLSFPSLKQSKQEPSSTKSFCRKFSWMCSSAFNTVSDFGWSVLKSSIISDDKTPIRFGDEGADYQPISISSMTFSIDHIRDIKSRLGVTINDVVTGIVFYGTRLYMQDMDSKSKTAHSTALVLLNTRNVEGYQSINDMLNTKATGPWGNRITFLHVPIPKLNETRTTNPLEFIWDTHNIIKRKKQSLGVVLTGTLLKIEGKLRGQEAVAKRIRGTLTKSSAVISNLAGPIQQMALANHPVKGLYFTLAGGPESLVISVMSYMGVLSVTLKTEKDFIDEHKLKLCMQSAFEIILQAAMEIPQETKP</sequence>
<feature type="domain" description="O-acyltransferase WSD1 C-terminal" evidence="12">
    <location>
        <begin position="313"/>
        <end position="458"/>
    </location>
</feature>
<dbReference type="GO" id="GO:0047196">
    <property type="term" value="F:long-chain-alcohol O-fatty-acyltransferase activity"/>
    <property type="evidence" value="ECO:0007669"/>
    <property type="project" value="UniProtKB-EC"/>
</dbReference>
<dbReference type="EnsemblPlants" id="KRH40116">
    <property type="protein sequence ID" value="KRH40116"/>
    <property type="gene ID" value="GLYMA_09G239600"/>
</dbReference>
<dbReference type="UniPathway" id="UPA00282"/>
<organism evidence="13">
    <name type="scientific">Glycine max</name>
    <name type="common">Soybean</name>
    <name type="synonym">Glycine hispida</name>
    <dbReference type="NCBI Taxonomy" id="3847"/>
    <lineage>
        <taxon>Eukaryota</taxon>
        <taxon>Viridiplantae</taxon>
        <taxon>Streptophyta</taxon>
        <taxon>Embryophyta</taxon>
        <taxon>Tracheophyta</taxon>
        <taxon>Spermatophyta</taxon>
        <taxon>Magnoliopsida</taxon>
        <taxon>eudicotyledons</taxon>
        <taxon>Gunneridae</taxon>
        <taxon>Pentapetalae</taxon>
        <taxon>rosids</taxon>
        <taxon>fabids</taxon>
        <taxon>Fabales</taxon>
        <taxon>Fabaceae</taxon>
        <taxon>Papilionoideae</taxon>
        <taxon>50 kb inversion clade</taxon>
        <taxon>NPAAA clade</taxon>
        <taxon>indigoferoid/millettioid clade</taxon>
        <taxon>Phaseoleae</taxon>
        <taxon>Glycine</taxon>
        <taxon>Glycine subgen. Soja</taxon>
    </lineage>
</organism>
<gene>
    <name evidence="14" type="primary">LOC100798444</name>
    <name evidence="13" type="ORF">GLYMA_09G239600</name>
</gene>
<evidence type="ECO:0000259" key="11">
    <source>
        <dbReference type="Pfam" id="PF03007"/>
    </source>
</evidence>
<dbReference type="Proteomes" id="UP000008827">
    <property type="component" value="Chromosome 9"/>
</dbReference>
<dbReference type="eggNOG" id="ENOG502QSH5">
    <property type="taxonomic scope" value="Eukaryota"/>
</dbReference>
<dbReference type="GO" id="GO:0019432">
    <property type="term" value="P:triglyceride biosynthetic process"/>
    <property type="evidence" value="ECO:0000318"/>
    <property type="project" value="GO_Central"/>
</dbReference>
<reference evidence="13 14" key="1">
    <citation type="journal article" date="2010" name="Nature">
        <title>Genome sequence of the palaeopolyploid soybean.</title>
        <authorList>
            <person name="Schmutz J."/>
            <person name="Cannon S.B."/>
            <person name="Schlueter J."/>
            <person name="Ma J."/>
            <person name="Mitros T."/>
            <person name="Nelson W."/>
            <person name="Hyten D.L."/>
            <person name="Song Q."/>
            <person name="Thelen J.J."/>
            <person name="Cheng J."/>
            <person name="Xu D."/>
            <person name="Hellsten U."/>
            <person name="May G.D."/>
            <person name="Yu Y."/>
            <person name="Sakurai T."/>
            <person name="Umezawa T."/>
            <person name="Bhattacharyya M.K."/>
            <person name="Sandhu D."/>
            <person name="Valliyodan B."/>
            <person name="Lindquist E."/>
            <person name="Peto M."/>
            <person name="Grant D."/>
            <person name="Shu S."/>
            <person name="Goodstein D."/>
            <person name="Barry K."/>
            <person name="Futrell-Griggs M."/>
            <person name="Abernathy B."/>
            <person name="Du J."/>
            <person name="Tian Z."/>
            <person name="Zhu L."/>
            <person name="Gill N."/>
            <person name="Joshi T."/>
            <person name="Libault M."/>
            <person name="Sethuraman A."/>
            <person name="Zhang X.-C."/>
            <person name="Shinozaki K."/>
            <person name="Nguyen H.T."/>
            <person name="Wing R.A."/>
            <person name="Cregan P."/>
            <person name="Specht J."/>
            <person name="Grimwood J."/>
            <person name="Rokhsar D."/>
            <person name="Stacey G."/>
            <person name="Shoemaker R.C."/>
            <person name="Jackson S.A."/>
        </authorList>
    </citation>
    <scope>NUCLEOTIDE SEQUENCE [LARGE SCALE GENOMIC DNA]</scope>
    <source>
        <strain evidence="14">cv. Williams 82</strain>
        <tissue evidence="13">Callus</tissue>
    </source>
</reference>
<comment type="catalytic activity">
    <reaction evidence="9">
        <text>a long chain fatty alcohol + a fatty acyl-CoA = a long-chain alcohol wax ester + CoA</text>
        <dbReference type="Rhea" id="RHEA:38443"/>
        <dbReference type="ChEBI" id="CHEBI:17135"/>
        <dbReference type="ChEBI" id="CHEBI:57287"/>
        <dbReference type="ChEBI" id="CHEBI:77636"/>
        <dbReference type="ChEBI" id="CHEBI:235323"/>
        <dbReference type="EC" id="2.3.1.75"/>
    </reaction>
</comment>
<dbReference type="AlphaFoldDB" id="I1L5Z1"/>
<dbReference type="PaxDb" id="3847-GLYMA09G37430.1"/>
<evidence type="ECO:0000256" key="4">
    <source>
        <dbReference type="ARBA" id="ARBA00005189"/>
    </source>
</evidence>
<dbReference type="SMR" id="I1L5Z1"/>
<evidence type="ECO:0000313" key="13">
    <source>
        <dbReference type="EMBL" id="KRH40116.1"/>
    </source>
</evidence>
<evidence type="ECO:0000313" key="14">
    <source>
        <dbReference type="EnsemblPlants" id="KRH40116"/>
    </source>
</evidence>
<reference evidence="13" key="3">
    <citation type="submission" date="2018-07" db="EMBL/GenBank/DDBJ databases">
        <title>WGS assembly of Glycine max.</title>
        <authorList>
            <person name="Schmutz J."/>
            <person name="Cannon S."/>
            <person name="Schlueter J."/>
            <person name="Ma J."/>
            <person name="Mitros T."/>
            <person name="Nelson W."/>
            <person name="Hyten D."/>
            <person name="Song Q."/>
            <person name="Thelen J."/>
            <person name="Cheng J."/>
            <person name="Xu D."/>
            <person name="Hellsten U."/>
            <person name="May G."/>
            <person name="Yu Y."/>
            <person name="Sakurai T."/>
            <person name="Umezawa T."/>
            <person name="Bhattacharyya M."/>
            <person name="Sandhu D."/>
            <person name="Valliyodan B."/>
            <person name="Lindquist E."/>
            <person name="Peto M."/>
            <person name="Grant D."/>
            <person name="Shu S."/>
            <person name="Goodstein D."/>
            <person name="Barry K."/>
            <person name="Futrell-Griggs M."/>
            <person name="Abernathy B."/>
            <person name="Du J."/>
            <person name="Tian Z."/>
            <person name="Zhu L."/>
            <person name="Gill N."/>
            <person name="Joshi T."/>
            <person name="Libault M."/>
            <person name="Sethuraman A."/>
            <person name="Zhang X."/>
            <person name="Shinozaki K."/>
            <person name="Nguyen H."/>
            <person name="Wing R."/>
            <person name="Cregan P."/>
            <person name="Specht J."/>
            <person name="Grimwood J."/>
            <person name="Rokhsar D."/>
            <person name="Stacey G."/>
            <person name="Shoemaker R."/>
            <person name="Jackson S."/>
        </authorList>
    </citation>
    <scope>NUCLEOTIDE SEQUENCE</scope>
    <source>
        <tissue evidence="13">Callus</tissue>
    </source>
</reference>
<evidence type="ECO:0000256" key="2">
    <source>
        <dbReference type="ARBA" id="ARBA00004586"/>
    </source>
</evidence>
<evidence type="ECO:0000259" key="12">
    <source>
        <dbReference type="Pfam" id="PF06974"/>
    </source>
</evidence>
<evidence type="ECO:0000256" key="3">
    <source>
        <dbReference type="ARBA" id="ARBA00004771"/>
    </source>
</evidence>
<dbReference type="GO" id="GO:0004144">
    <property type="term" value="F:diacylglycerol O-acyltransferase activity"/>
    <property type="evidence" value="ECO:0007669"/>
    <property type="project" value="UniProtKB-EC"/>
</dbReference>
<dbReference type="GO" id="GO:0005886">
    <property type="term" value="C:plasma membrane"/>
    <property type="evidence" value="ECO:0000318"/>
    <property type="project" value="GO_Central"/>
</dbReference>
<dbReference type="Pfam" id="PF06974">
    <property type="entry name" value="WS_DGAT_C"/>
    <property type="match status" value="1"/>
</dbReference>
<dbReference type="GO" id="GO:0005789">
    <property type="term" value="C:endoplasmic reticulum membrane"/>
    <property type="evidence" value="ECO:0007669"/>
    <property type="project" value="UniProtKB-SubCell"/>
</dbReference>
<evidence type="ECO:0000256" key="9">
    <source>
        <dbReference type="ARBA" id="ARBA00047604"/>
    </source>
</evidence>
<evidence type="ECO:0000256" key="8">
    <source>
        <dbReference type="ARBA" id="ARBA00024360"/>
    </source>
</evidence>
<dbReference type="EMBL" id="CM000842">
    <property type="protein sequence ID" value="KRH40116.1"/>
    <property type="molecule type" value="Genomic_DNA"/>
</dbReference>